<evidence type="ECO:0000259" key="4">
    <source>
        <dbReference type="PROSITE" id="PS01124"/>
    </source>
</evidence>
<keyword evidence="2 5" id="KW-0238">DNA-binding</keyword>
<dbReference type="SMART" id="SM00342">
    <property type="entry name" value="HTH_ARAC"/>
    <property type="match status" value="1"/>
</dbReference>
<name>A0A1T5LCD4_9BACT</name>
<dbReference type="STRING" id="688867.SAMN05660236_2894"/>
<dbReference type="PRINTS" id="PR00032">
    <property type="entry name" value="HTHARAC"/>
</dbReference>
<dbReference type="InterPro" id="IPR037923">
    <property type="entry name" value="HTH-like"/>
</dbReference>
<dbReference type="Pfam" id="PF02311">
    <property type="entry name" value="AraC_binding"/>
    <property type="match status" value="1"/>
</dbReference>
<sequence length="285" mass="33466">MKHIPIRYINTPQEEQKFSGSFSIRDIHSLLAGKDIIQELHRHDFFYILALEKGRGNHEIDFRSYEIRDYSIFLMRPGQVHQLTLKAGSSGYLIEFNTDFHFLKDKVSSELLRKATDLNHYQFEANSLKRLVAILGYIFEEYTIKKERYQDVIKANLEIFFIELIRQNSNATPNTTNPYTQECFEKLSELLKTHIVKHKQVSFYADKLSLSLYQLNAITKGAQGKTCSEIMNEYIILESKRYLLATSNQVNQIASYLGYEDVSYFIRFFKKHTGQSPEAFRHNFK</sequence>
<dbReference type="InterPro" id="IPR020449">
    <property type="entry name" value="Tscrpt_reg_AraC-type_HTH"/>
</dbReference>
<dbReference type="GO" id="GO:0043565">
    <property type="term" value="F:sequence-specific DNA binding"/>
    <property type="evidence" value="ECO:0007669"/>
    <property type="project" value="InterPro"/>
</dbReference>
<dbReference type="PANTHER" id="PTHR43280">
    <property type="entry name" value="ARAC-FAMILY TRANSCRIPTIONAL REGULATOR"/>
    <property type="match status" value="1"/>
</dbReference>
<dbReference type="RefSeq" id="WP_079687465.1">
    <property type="nucleotide sequence ID" value="NZ_FUZU01000002.1"/>
</dbReference>
<dbReference type="OrthoDB" id="9793451at2"/>
<dbReference type="SUPFAM" id="SSF46689">
    <property type="entry name" value="Homeodomain-like"/>
    <property type="match status" value="1"/>
</dbReference>
<dbReference type="EMBL" id="FUZU01000002">
    <property type="protein sequence ID" value="SKC73299.1"/>
    <property type="molecule type" value="Genomic_DNA"/>
</dbReference>
<gene>
    <name evidence="5" type="ORF">SAMN05660236_2894</name>
</gene>
<evidence type="ECO:0000256" key="2">
    <source>
        <dbReference type="ARBA" id="ARBA00023125"/>
    </source>
</evidence>
<dbReference type="InterPro" id="IPR003313">
    <property type="entry name" value="AraC-bd"/>
</dbReference>
<keyword evidence="6" id="KW-1185">Reference proteome</keyword>
<feature type="domain" description="HTH araC/xylS-type" evidence="4">
    <location>
        <begin position="185"/>
        <end position="283"/>
    </location>
</feature>
<evidence type="ECO:0000256" key="1">
    <source>
        <dbReference type="ARBA" id="ARBA00023015"/>
    </source>
</evidence>
<evidence type="ECO:0000313" key="5">
    <source>
        <dbReference type="EMBL" id="SKC73299.1"/>
    </source>
</evidence>
<reference evidence="5 6" key="1">
    <citation type="submission" date="2017-02" db="EMBL/GenBank/DDBJ databases">
        <authorList>
            <person name="Peterson S.W."/>
        </authorList>
    </citation>
    <scope>NUCLEOTIDE SEQUENCE [LARGE SCALE GENOMIC DNA]</scope>
    <source>
        <strain evidence="5 6">DSM 25262</strain>
    </source>
</reference>
<organism evidence="5 6">
    <name type="scientific">Ohtaekwangia koreensis</name>
    <dbReference type="NCBI Taxonomy" id="688867"/>
    <lineage>
        <taxon>Bacteria</taxon>
        <taxon>Pseudomonadati</taxon>
        <taxon>Bacteroidota</taxon>
        <taxon>Cytophagia</taxon>
        <taxon>Cytophagales</taxon>
        <taxon>Fulvivirgaceae</taxon>
        <taxon>Ohtaekwangia</taxon>
    </lineage>
</organism>
<dbReference type="Pfam" id="PF12833">
    <property type="entry name" value="HTH_18"/>
    <property type="match status" value="1"/>
</dbReference>
<keyword evidence="3" id="KW-0804">Transcription</keyword>
<dbReference type="PANTHER" id="PTHR43280:SF32">
    <property type="entry name" value="TRANSCRIPTIONAL REGULATORY PROTEIN"/>
    <property type="match status" value="1"/>
</dbReference>
<dbReference type="GO" id="GO:0003700">
    <property type="term" value="F:DNA-binding transcription factor activity"/>
    <property type="evidence" value="ECO:0007669"/>
    <property type="project" value="InterPro"/>
</dbReference>
<proteinExistence type="predicted"/>
<dbReference type="InterPro" id="IPR018060">
    <property type="entry name" value="HTH_AraC"/>
</dbReference>
<keyword evidence="1" id="KW-0805">Transcription regulation</keyword>
<evidence type="ECO:0000313" key="6">
    <source>
        <dbReference type="Proteomes" id="UP000190961"/>
    </source>
</evidence>
<dbReference type="InterPro" id="IPR009057">
    <property type="entry name" value="Homeodomain-like_sf"/>
</dbReference>
<protein>
    <submittedName>
        <fullName evidence="5">AraC-type DNA-binding protein</fullName>
    </submittedName>
</protein>
<dbReference type="AlphaFoldDB" id="A0A1T5LCD4"/>
<accession>A0A1T5LCD4</accession>
<dbReference type="SUPFAM" id="SSF51215">
    <property type="entry name" value="Regulatory protein AraC"/>
    <property type="match status" value="1"/>
</dbReference>
<evidence type="ECO:0000256" key="3">
    <source>
        <dbReference type="ARBA" id="ARBA00023163"/>
    </source>
</evidence>
<dbReference type="Proteomes" id="UP000190961">
    <property type="component" value="Unassembled WGS sequence"/>
</dbReference>
<dbReference type="Gene3D" id="1.10.10.60">
    <property type="entry name" value="Homeodomain-like"/>
    <property type="match status" value="1"/>
</dbReference>
<dbReference type="PROSITE" id="PS01124">
    <property type="entry name" value="HTH_ARAC_FAMILY_2"/>
    <property type="match status" value="1"/>
</dbReference>